<evidence type="ECO:0000256" key="2">
    <source>
        <dbReference type="ARBA" id="ARBA00022679"/>
    </source>
</evidence>
<keyword evidence="2" id="KW-0808">Transferase</keyword>
<dbReference type="Pfam" id="PF03734">
    <property type="entry name" value="YkuD"/>
    <property type="match status" value="1"/>
</dbReference>
<dbReference type="GO" id="GO:0008360">
    <property type="term" value="P:regulation of cell shape"/>
    <property type="evidence" value="ECO:0007669"/>
    <property type="project" value="UniProtKB-UniRule"/>
</dbReference>
<dbReference type="InterPro" id="IPR050979">
    <property type="entry name" value="LD-transpeptidase"/>
</dbReference>
<dbReference type="Gene3D" id="2.60.40.3760">
    <property type="match status" value="6"/>
</dbReference>
<evidence type="ECO:0000256" key="6">
    <source>
        <dbReference type="PROSITE-ProRule" id="PRU01373"/>
    </source>
</evidence>
<evidence type="ECO:0000313" key="9">
    <source>
        <dbReference type="Proteomes" id="UP000886724"/>
    </source>
</evidence>
<dbReference type="PANTHER" id="PTHR30582">
    <property type="entry name" value="L,D-TRANSPEPTIDASE"/>
    <property type="match status" value="1"/>
</dbReference>
<dbReference type="SUPFAM" id="SSF141523">
    <property type="entry name" value="L,D-transpeptidase catalytic domain-like"/>
    <property type="match status" value="1"/>
</dbReference>
<evidence type="ECO:0000256" key="5">
    <source>
        <dbReference type="ARBA" id="ARBA00023316"/>
    </source>
</evidence>
<reference evidence="8" key="1">
    <citation type="journal article" date="2021" name="PeerJ">
        <title>Extensive microbial diversity within the chicken gut microbiome revealed by metagenomics and culture.</title>
        <authorList>
            <person name="Gilroy R."/>
            <person name="Ravi A."/>
            <person name="Getino M."/>
            <person name="Pursley I."/>
            <person name="Horton D.L."/>
            <person name="Alikhan N.F."/>
            <person name="Baker D."/>
            <person name="Gharbi K."/>
            <person name="Hall N."/>
            <person name="Watson M."/>
            <person name="Adriaenssens E.M."/>
            <person name="Foster-Nyarko E."/>
            <person name="Jarju S."/>
            <person name="Secka A."/>
            <person name="Antonio M."/>
            <person name="Oren A."/>
            <person name="Chaudhuri R.R."/>
            <person name="La Ragione R."/>
            <person name="Hildebrand F."/>
            <person name="Pallen M.J."/>
        </authorList>
    </citation>
    <scope>NUCLEOTIDE SEQUENCE</scope>
    <source>
        <strain evidence="8">ChiGjej1B1-14440</strain>
    </source>
</reference>
<accession>A0A9D1XK16</accession>
<keyword evidence="5 6" id="KW-0961">Cell wall biogenesis/degradation</keyword>
<gene>
    <name evidence="8" type="ORF">H9980_01290</name>
</gene>
<name>A0A9D1XK16_9FIRM</name>
<keyword evidence="3 6" id="KW-0133">Cell shape</keyword>
<dbReference type="Pfam" id="PF08481">
    <property type="entry name" value="GBS_Bsp-like"/>
    <property type="match status" value="6"/>
</dbReference>
<sequence length="739" mass="83496">LSETAVEVSKPEVILTTTDISTGVFRIDAEITNIPNGLKKVQIPVWSNEDQSDIIWYTATKNDENHYSVTVNISNHSGNFGKYQYSCYTTTNTEIFTGIKDETKNIELDSGVLSATINQKETQIQIKLEELNLDGIRGQVRFAIWSVEKDQDDLEWANANRREDGTYVYNANVSKHKTSGTYNIHAYVYTNGKMIKLSETAVEVSKPEVILTTTDISTGVFRIDAEITNIPNGLKKVQIPVWSNEDQSDIIWYTATENDENHYSVTVNINNHSGNFGKYYYSCYTTTNTGIFTGCVDKSDMIEISGLNLAVNVNESETSANVTLSGINLDALNGSVRFAIWSEENGQDDLIWYDTNRLANNYVINFDIKNHKTFGKYFVHAYAIINNRALKLSETEFSISKTATTSASISSEVRNDGKFVISIQTSALSGIDKVEVPVWCDDNQNDIFWYTAQKTSENNYQVTVDITNHKYHYGDFKYHIYTTMGNGIRTNTYQANYNFIVENYISVSRIGQGRYQVALHNPIGDNISSVLIPTWSKTNDQDDLVWYTANNIGNNVWAAEISTRNHKDSGEFISHAYIVINGVQTNVAQKTYTIPQSDFLTGMDLKAQGYTSNTNYLILVDRSIHTVGVYHGSYGNWNKVHEYLCTVGAPSTPTVVGDFAIYRKGRYFDSGASRCFYYSAFYGGYYFHSVLYYKDNEPLRIMDGRLGMNLSHGCIRLQVDNAKWIYDNCPIGTRVIIYN</sequence>
<dbReference type="Gene3D" id="2.40.440.10">
    <property type="entry name" value="L,D-transpeptidase catalytic domain-like"/>
    <property type="match status" value="1"/>
</dbReference>
<feature type="active site" description="Proton donor/acceptor" evidence="6">
    <location>
        <position position="688"/>
    </location>
</feature>
<dbReference type="GO" id="GO:0016740">
    <property type="term" value="F:transferase activity"/>
    <property type="evidence" value="ECO:0007669"/>
    <property type="project" value="UniProtKB-KW"/>
</dbReference>
<evidence type="ECO:0000256" key="4">
    <source>
        <dbReference type="ARBA" id="ARBA00022984"/>
    </source>
</evidence>
<dbReference type="InterPro" id="IPR038063">
    <property type="entry name" value="Transpep_catalytic_dom"/>
</dbReference>
<dbReference type="EMBL" id="DXET01000034">
    <property type="protein sequence ID" value="HIX80596.1"/>
    <property type="molecule type" value="Genomic_DNA"/>
</dbReference>
<dbReference type="Proteomes" id="UP000886724">
    <property type="component" value="Unassembled WGS sequence"/>
</dbReference>
<feature type="active site" description="Nucleophile" evidence="6">
    <location>
        <position position="714"/>
    </location>
</feature>
<comment type="caution">
    <text evidence="8">The sequence shown here is derived from an EMBL/GenBank/DDBJ whole genome shotgun (WGS) entry which is preliminary data.</text>
</comment>
<dbReference type="PANTHER" id="PTHR30582:SF2">
    <property type="entry name" value="L,D-TRANSPEPTIDASE YCIB-RELATED"/>
    <property type="match status" value="1"/>
</dbReference>
<dbReference type="InterPro" id="IPR005490">
    <property type="entry name" value="LD_TPept_cat_dom"/>
</dbReference>
<feature type="domain" description="L,D-TPase catalytic" evidence="7">
    <location>
        <begin position="616"/>
        <end position="738"/>
    </location>
</feature>
<evidence type="ECO:0000313" key="8">
    <source>
        <dbReference type="EMBL" id="HIX80596.1"/>
    </source>
</evidence>
<organism evidence="8 9">
    <name type="scientific">Candidatus Erysipelatoclostridium merdavium</name>
    <dbReference type="NCBI Taxonomy" id="2838566"/>
    <lineage>
        <taxon>Bacteria</taxon>
        <taxon>Bacillati</taxon>
        <taxon>Bacillota</taxon>
        <taxon>Erysipelotrichia</taxon>
        <taxon>Erysipelotrichales</taxon>
        <taxon>Erysipelotrichales incertae sedis</taxon>
    </lineage>
</organism>
<evidence type="ECO:0000256" key="3">
    <source>
        <dbReference type="ARBA" id="ARBA00022960"/>
    </source>
</evidence>
<dbReference type="InterPro" id="IPR013688">
    <property type="entry name" value="GBS_Bsp-like"/>
</dbReference>
<evidence type="ECO:0000259" key="7">
    <source>
        <dbReference type="PROSITE" id="PS52029"/>
    </source>
</evidence>
<proteinExistence type="predicted"/>
<feature type="non-terminal residue" evidence="8">
    <location>
        <position position="1"/>
    </location>
</feature>
<dbReference type="GO" id="GO:0071972">
    <property type="term" value="F:peptidoglycan L,D-transpeptidase activity"/>
    <property type="evidence" value="ECO:0007669"/>
    <property type="project" value="TreeGrafter"/>
</dbReference>
<dbReference type="GO" id="GO:0018104">
    <property type="term" value="P:peptidoglycan-protein cross-linking"/>
    <property type="evidence" value="ECO:0007669"/>
    <property type="project" value="TreeGrafter"/>
</dbReference>
<comment type="pathway">
    <text evidence="1 6">Cell wall biogenesis; peptidoglycan biosynthesis.</text>
</comment>
<dbReference type="GO" id="GO:0005576">
    <property type="term" value="C:extracellular region"/>
    <property type="evidence" value="ECO:0007669"/>
    <property type="project" value="TreeGrafter"/>
</dbReference>
<dbReference type="GO" id="GO:0071555">
    <property type="term" value="P:cell wall organization"/>
    <property type="evidence" value="ECO:0007669"/>
    <property type="project" value="UniProtKB-UniRule"/>
</dbReference>
<reference evidence="8" key="2">
    <citation type="submission" date="2021-04" db="EMBL/GenBank/DDBJ databases">
        <authorList>
            <person name="Gilroy R."/>
        </authorList>
    </citation>
    <scope>NUCLEOTIDE SEQUENCE</scope>
    <source>
        <strain evidence="8">ChiGjej1B1-14440</strain>
    </source>
</reference>
<keyword evidence="4 6" id="KW-0573">Peptidoglycan synthesis</keyword>
<dbReference type="CDD" id="cd16913">
    <property type="entry name" value="YkuD_like"/>
    <property type="match status" value="1"/>
</dbReference>
<dbReference type="PROSITE" id="PS52029">
    <property type="entry name" value="LD_TPASE"/>
    <property type="match status" value="1"/>
</dbReference>
<dbReference type="AlphaFoldDB" id="A0A9D1XK16"/>
<evidence type="ECO:0000256" key="1">
    <source>
        <dbReference type="ARBA" id="ARBA00004752"/>
    </source>
</evidence>
<protein>
    <submittedName>
        <fullName evidence="8">GBS Bsp-like repeat-containing protein</fullName>
    </submittedName>
</protein>